<gene>
    <name evidence="3" type="ORF">DEBURN_LOCUS9713</name>
</gene>
<dbReference type="InterPro" id="IPR023631">
    <property type="entry name" value="Amidase_dom"/>
</dbReference>
<dbReference type="EMBL" id="CAJVPK010002047">
    <property type="protein sequence ID" value="CAG8605159.1"/>
    <property type="molecule type" value="Genomic_DNA"/>
</dbReference>
<reference evidence="3" key="1">
    <citation type="submission" date="2021-06" db="EMBL/GenBank/DDBJ databases">
        <authorList>
            <person name="Kallberg Y."/>
            <person name="Tangrot J."/>
            <person name="Rosling A."/>
        </authorList>
    </citation>
    <scope>NUCLEOTIDE SEQUENCE</scope>
    <source>
        <strain evidence="3">AZ414A</strain>
    </source>
</reference>
<organism evidence="3 4">
    <name type="scientific">Diversispora eburnea</name>
    <dbReference type="NCBI Taxonomy" id="1213867"/>
    <lineage>
        <taxon>Eukaryota</taxon>
        <taxon>Fungi</taxon>
        <taxon>Fungi incertae sedis</taxon>
        <taxon>Mucoromycota</taxon>
        <taxon>Glomeromycotina</taxon>
        <taxon>Glomeromycetes</taxon>
        <taxon>Diversisporales</taxon>
        <taxon>Diversisporaceae</taxon>
        <taxon>Diversispora</taxon>
    </lineage>
</organism>
<dbReference type="Gene3D" id="3.90.1300.10">
    <property type="entry name" value="Amidase signature (AS) domain"/>
    <property type="match status" value="1"/>
</dbReference>
<dbReference type="InterPro" id="IPR036928">
    <property type="entry name" value="AS_sf"/>
</dbReference>
<dbReference type="PANTHER" id="PTHR11895:SF67">
    <property type="entry name" value="AMIDASE DOMAIN-CONTAINING PROTEIN"/>
    <property type="match status" value="1"/>
</dbReference>
<dbReference type="OrthoDB" id="566138at2759"/>
<protein>
    <submittedName>
        <fullName evidence="3">7648_t:CDS:1</fullName>
    </submittedName>
</protein>
<evidence type="ECO:0000313" key="3">
    <source>
        <dbReference type="EMBL" id="CAG8605159.1"/>
    </source>
</evidence>
<name>A0A9N9CME7_9GLOM</name>
<evidence type="ECO:0000313" key="4">
    <source>
        <dbReference type="Proteomes" id="UP000789706"/>
    </source>
</evidence>
<dbReference type="Pfam" id="PF01425">
    <property type="entry name" value="Amidase"/>
    <property type="match status" value="1"/>
</dbReference>
<proteinExistence type="inferred from homology"/>
<keyword evidence="4" id="KW-1185">Reference proteome</keyword>
<sequence>MSTNSTNVEITKRHSGPYLSNLPLKLVTPLVENLPGLSSLLFWNSGVGALRKKSFKEDLTNTPIPLPKELFGIEEPKDETSHSGFLSSFDFRKAYLSKKLTPLQVCETLIGKIDSSFKCDPPLNGFCKYKRNDIIAQATESTARYEQNKSLGPLDGVPIAIKDQVNIQGYETRSGTKFLNVNKPAEKDAISVQKLRDQGAIILGKTCMHEIGFDITNNNPHVLTPRNPYNVKYYCGGSSGGSACVIASGLCPIALGCDGGGSIRIPSSFCGIYGLKTTHGRVSEAGAFTCPSSVGVVGPMASTADDLALTYYVIAGKDPEDKKTLHQPTPTLYSFYSTNNLSDLKIGVFSAWNNQVTSPAIPIAIKTFIEKFKLRGAEIIEIEIPELEEARLGHVVSIGTEHYLYRKDYKSHLFTCPNRIMLSVTKHFTASDYIQAQQVRTLVMRNISEIFSRVNLILTPATAITAPKIFPKALKYGEINTIVTSDSMRFAQLANFTGIPAVSVPAGYDSNKLPIGLQFMAKWYDEELLLRVAKASEEILGSNRKKPEELWFGDLL</sequence>
<dbReference type="InterPro" id="IPR000120">
    <property type="entry name" value="Amidase"/>
</dbReference>
<accession>A0A9N9CME7</accession>
<comment type="similarity">
    <text evidence="1">Belongs to the amidase family.</text>
</comment>
<dbReference type="SUPFAM" id="SSF75304">
    <property type="entry name" value="Amidase signature (AS) enzymes"/>
    <property type="match status" value="1"/>
</dbReference>
<feature type="domain" description="Amidase" evidence="2">
    <location>
        <begin position="119"/>
        <end position="530"/>
    </location>
</feature>
<dbReference type="Proteomes" id="UP000789706">
    <property type="component" value="Unassembled WGS sequence"/>
</dbReference>
<dbReference type="AlphaFoldDB" id="A0A9N9CME7"/>
<evidence type="ECO:0000256" key="1">
    <source>
        <dbReference type="ARBA" id="ARBA00009199"/>
    </source>
</evidence>
<comment type="caution">
    <text evidence="3">The sequence shown here is derived from an EMBL/GenBank/DDBJ whole genome shotgun (WGS) entry which is preliminary data.</text>
</comment>
<dbReference type="GO" id="GO:0003824">
    <property type="term" value="F:catalytic activity"/>
    <property type="evidence" value="ECO:0007669"/>
    <property type="project" value="InterPro"/>
</dbReference>
<dbReference type="PROSITE" id="PS00571">
    <property type="entry name" value="AMIDASES"/>
    <property type="match status" value="1"/>
</dbReference>
<dbReference type="PANTHER" id="PTHR11895">
    <property type="entry name" value="TRANSAMIDASE"/>
    <property type="match status" value="1"/>
</dbReference>
<dbReference type="InterPro" id="IPR020556">
    <property type="entry name" value="Amidase_CS"/>
</dbReference>
<evidence type="ECO:0000259" key="2">
    <source>
        <dbReference type="Pfam" id="PF01425"/>
    </source>
</evidence>